<feature type="coiled-coil region" evidence="1">
    <location>
        <begin position="412"/>
        <end position="439"/>
    </location>
</feature>
<dbReference type="InterPro" id="IPR013815">
    <property type="entry name" value="ATP_grasp_subdomain_1"/>
</dbReference>
<dbReference type="PATRIC" id="fig|84531.8.peg.1786"/>
<dbReference type="InterPro" id="IPR002192">
    <property type="entry name" value="PPDK_AMP/ATP-bd"/>
</dbReference>
<keyword evidence="1" id="KW-0175">Coiled coil</keyword>
<keyword evidence="4" id="KW-0418">Kinase</keyword>
<dbReference type="eggNOG" id="COG0574">
    <property type="taxonomic scope" value="Bacteria"/>
</dbReference>
<evidence type="ECO:0000259" key="3">
    <source>
        <dbReference type="Pfam" id="PF01326"/>
    </source>
</evidence>
<dbReference type="PANTHER" id="PTHR43615:SF1">
    <property type="entry name" value="PPDK_N DOMAIN-CONTAINING PROTEIN"/>
    <property type="match status" value="1"/>
</dbReference>
<feature type="domain" description="PEP-utilising enzyme mobile" evidence="2">
    <location>
        <begin position="774"/>
        <end position="844"/>
    </location>
</feature>
<evidence type="ECO:0000256" key="1">
    <source>
        <dbReference type="SAM" id="Coils"/>
    </source>
</evidence>
<dbReference type="RefSeq" id="WP_057917378.1">
    <property type="nucleotide sequence ID" value="NZ_CP011129.1"/>
</dbReference>
<proteinExistence type="predicted"/>
<dbReference type="InterPro" id="IPR051549">
    <property type="entry name" value="PEP_Utilizing_Enz"/>
</dbReference>
<dbReference type="STRING" id="84531.LA76x_1760"/>
<sequence length="851" mass="91798">MSASLLDWPAAAEAGPAQAGGKAWQLGRMAKLGLPVPDGLVIAAAASRERAADGSVPPELLARILDELHTRGWSQRPLAVRSSAPQEDSARASFAGLHRSCLNVRGAQALAAAIVSVWDSAREPAAVAYRERFGFAADDTAMAVVIMPLLPAVASGVVFTCDPLSGRDDRVLINAHWGLGEALVGGHADVDEYRLQVRRIDDGLELIEQRVGAKRQQSRERADGGTELSETPRELAQRAVLTPAGAVEIAALARDAAVALDFARPRFDVEWVWDGERFWIVQARPVTASARHTYPALLQQPGLWTRGNTKEILPEPLSAMDWSLYAIAADRMLTLGYELGGYRVLPGVAHASLHHGRVYLEASLIQWEGHDAYGIAPAAINALLGGSQGTIAVPAPSWRARAQRGGRLLRFMRRSLKKRRRAAADLARAREQARAWREQELSQGNRGLAALLRQQVAQVRASDELFFLQGSAGGTLTTLVDLVDKRCPGEGQALTAALMAGGEASVTAQQGYDLIALAQVAAGDEAALAWLRGAGRDSAQWSAQLPQSSAFRREFAGFLERYGHRAVAESYLRQPRWREQPAYLLDMVVSLIGRDAEALRQRQRETSAQAWQRLSACTPAWLRPLIRHLLRSAVVDCNQREAARSALMAYFEAIRRLAMKLGERLSGDGGFAQADEVFDLTAEELCAVAEGRLGLRHAKARADERRATRLRWAAAAEPEVVVEYGELATVAAASVAAPVHDADGAFWSGTPIGAGRASGRARIVRDPRAAGALETGDVLIAPSTDPAWTPLFLRAGALVMETGGYLSHGAIVAREFGIPAVANLPGILGELSEGERIEVDGHRGQVRRLRD</sequence>
<dbReference type="KEGG" id="lab:LA76x_1760"/>
<dbReference type="EMBL" id="CP011129">
    <property type="protein sequence ID" value="ALN79913.1"/>
    <property type="molecule type" value="Genomic_DNA"/>
</dbReference>
<dbReference type="AlphaFoldDB" id="A0A0S2F8M5"/>
<dbReference type="PANTHER" id="PTHR43615">
    <property type="entry name" value="PHOSPHOENOLPYRUVATE SYNTHASE-RELATED"/>
    <property type="match status" value="1"/>
</dbReference>
<dbReference type="GO" id="GO:0016301">
    <property type="term" value="F:kinase activity"/>
    <property type="evidence" value="ECO:0007669"/>
    <property type="project" value="UniProtKB-KW"/>
</dbReference>
<evidence type="ECO:0000259" key="2">
    <source>
        <dbReference type="Pfam" id="PF00391"/>
    </source>
</evidence>
<dbReference type="Pfam" id="PF01326">
    <property type="entry name" value="PPDK_N"/>
    <property type="match status" value="1"/>
</dbReference>
<keyword evidence="4" id="KW-0808">Transferase</keyword>
<evidence type="ECO:0000313" key="4">
    <source>
        <dbReference type="EMBL" id="ALN79913.1"/>
    </source>
</evidence>
<evidence type="ECO:0000313" key="5">
    <source>
        <dbReference type="Proteomes" id="UP000060787"/>
    </source>
</evidence>
<dbReference type="eggNOG" id="COG3848">
    <property type="taxonomic scope" value="Bacteria"/>
</dbReference>
<dbReference type="InterPro" id="IPR036637">
    <property type="entry name" value="Phosphohistidine_dom_sf"/>
</dbReference>
<reference evidence="4 5" key="1">
    <citation type="journal article" date="2015" name="BMC Genomics">
        <title>Comparative genomics and metabolic profiling of the genus Lysobacter.</title>
        <authorList>
            <person name="de Bruijn I."/>
            <person name="Cheng X."/>
            <person name="de Jager V."/>
            <person name="Exposito R.G."/>
            <person name="Watrous J."/>
            <person name="Patel N."/>
            <person name="Postma J."/>
            <person name="Dorrestein P.C."/>
            <person name="Kobayashi D."/>
            <person name="Raaijmakers J.M."/>
        </authorList>
    </citation>
    <scope>NUCLEOTIDE SEQUENCE [LARGE SCALE GENOMIC DNA]</scope>
    <source>
        <strain evidence="4 5">76</strain>
    </source>
</reference>
<feature type="domain" description="Pyruvate phosphate dikinase AMP/ATP-binding" evidence="3">
    <location>
        <begin position="56"/>
        <end position="292"/>
    </location>
</feature>
<accession>A0A0S2F8M5</accession>
<dbReference type="SUPFAM" id="SSF52009">
    <property type="entry name" value="Phosphohistidine domain"/>
    <property type="match status" value="1"/>
</dbReference>
<protein>
    <submittedName>
        <fullName evidence="4">Pyruvate phosphate dikinase, PEP/pyruvate binding domain protein</fullName>
    </submittedName>
</protein>
<keyword evidence="4" id="KW-0670">Pyruvate</keyword>
<name>A0A0S2F8M5_LYSAN</name>
<dbReference type="InterPro" id="IPR008279">
    <property type="entry name" value="PEP-util_enz_mobile_dom"/>
</dbReference>
<dbReference type="Gene3D" id="3.50.30.10">
    <property type="entry name" value="Phosphohistidine domain"/>
    <property type="match status" value="1"/>
</dbReference>
<dbReference type="Pfam" id="PF00391">
    <property type="entry name" value="PEP-utilizers"/>
    <property type="match status" value="1"/>
</dbReference>
<gene>
    <name evidence="4" type="ORF">LA76x_1760</name>
</gene>
<dbReference type="Gene3D" id="3.30.1490.20">
    <property type="entry name" value="ATP-grasp fold, A domain"/>
    <property type="match status" value="1"/>
</dbReference>
<dbReference type="GO" id="GO:0005524">
    <property type="term" value="F:ATP binding"/>
    <property type="evidence" value="ECO:0007669"/>
    <property type="project" value="InterPro"/>
</dbReference>
<organism evidence="4 5">
    <name type="scientific">Lysobacter antibioticus</name>
    <dbReference type="NCBI Taxonomy" id="84531"/>
    <lineage>
        <taxon>Bacteria</taxon>
        <taxon>Pseudomonadati</taxon>
        <taxon>Pseudomonadota</taxon>
        <taxon>Gammaproteobacteria</taxon>
        <taxon>Lysobacterales</taxon>
        <taxon>Lysobacteraceae</taxon>
        <taxon>Lysobacter</taxon>
    </lineage>
</organism>
<dbReference type="Gene3D" id="3.30.470.20">
    <property type="entry name" value="ATP-grasp fold, B domain"/>
    <property type="match status" value="1"/>
</dbReference>
<keyword evidence="5" id="KW-1185">Reference proteome</keyword>
<dbReference type="Proteomes" id="UP000060787">
    <property type="component" value="Chromosome"/>
</dbReference>
<dbReference type="SUPFAM" id="SSF56059">
    <property type="entry name" value="Glutathione synthetase ATP-binding domain-like"/>
    <property type="match status" value="1"/>
</dbReference>